<feature type="signal peptide" evidence="3">
    <location>
        <begin position="1"/>
        <end position="26"/>
    </location>
</feature>
<evidence type="ECO:0000313" key="4">
    <source>
        <dbReference type="EMBL" id="CAE6351992.1"/>
    </source>
</evidence>
<dbReference type="Proteomes" id="UP000663843">
    <property type="component" value="Unassembled WGS sequence"/>
</dbReference>
<proteinExistence type="predicted"/>
<dbReference type="Gene3D" id="2.60.120.260">
    <property type="entry name" value="Galactose-binding domain-like"/>
    <property type="match status" value="2"/>
</dbReference>
<protein>
    <recommendedName>
        <fullName evidence="6">Transmembrane protein</fullName>
    </recommendedName>
</protein>
<evidence type="ECO:0000256" key="2">
    <source>
        <dbReference type="SAM" id="Phobius"/>
    </source>
</evidence>
<reference evidence="4" key="1">
    <citation type="submission" date="2021-01" db="EMBL/GenBank/DDBJ databases">
        <authorList>
            <person name="Kaushik A."/>
        </authorList>
    </citation>
    <scope>NUCLEOTIDE SEQUENCE</scope>
    <source>
        <strain evidence="4">AG2-2IIIB</strain>
    </source>
</reference>
<keyword evidence="2" id="KW-0472">Membrane</keyword>
<evidence type="ECO:0000256" key="3">
    <source>
        <dbReference type="SAM" id="SignalP"/>
    </source>
</evidence>
<name>A0A8H3A104_9AGAM</name>
<keyword evidence="2" id="KW-0812">Transmembrane</keyword>
<feature type="region of interest" description="Disordered" evidence="1">
    <location>
        <begin position="394"/>
        <end position="457"/>
    </location>
</feature>
<dbReference type="EMBL" id="CAJMWT010000788">
    <property type="protein sequence ID" value="CAE6351992.1"/>
    <property type="molecule type" value="Genomic_DNA"/>
</dbReference>
<evidence type="ECO:0000256" key="1">
    <source>
        <dbReference type="SAM" id="MobiDB-lite"/>
    </source>
</evidence>
<comment type="caution">
    <text evidence="4">The sequence shown here is derived from an EMBL/GenBank/DDBJ whole genome shotgun (WGS) entry which is preliminary data.</text>
</comment>
<dbReference type="CDD" id="cd12087">
    <property type="entry name" value="TM_EGFR-like"/>
    <property type="match status" value="1"/>
</dbReference>
<feature type="chain" id="PRO_5034454608" description="Transmembrane protein" evidence="3">
    <location>
        <begin position="27"/>
        <end position="457"/>
    </location>
</feature>
<keyword evidence="2" id="KW-1133">Transmembrane helix</keyword>
<organism evidence="4 5">
    <name type="scientific">Rhizoctonia solani</name>
    <dbReference type="NCBI Taxonomy" id="456999"/>
    <lineage>
        <taxon>Eukaryota</taxon>
        <taxon>Fungi</taxon>
        <taxon>Dikarya</taxon>
        <taxon>Basidiomycota</taxon>
        <taxon>Agaricomycotina</taxon>
        <taxon>Agaricomycetes</taxon>
        <taxon>Cantharellales</taxon>
        <taxon>Ceratobasidiaceae</taxon>
        <taxon>Rhizoctonia</taxon>
    </lineage>
</organism>
<accession>A0A8H3A104</accession>
<keyword evidence="3" id="KW-0732">Signal</keyword>
<feature type="compositionally biased region" description="Basic and acidic residues" evidence="1">
    <location>
        <begin position="433"/>
        <end position="448"/>
    </location>
</feature>
<sequence>MTLRSPVYKLLSIVVLSISLASRAQSVNKTVDDAYIHNPNSPQSYPDGIQYHPAWSHSSGDLQRFDRTYSSSIQPLTNLIYIFQGNAIYYYGETGGSDHAPVVIYFDGNLDGETIQTNTSASTQYQQLLWSKTGLGAGDHQIVVTHGGQPGQVMGLDYFVVESDHGFTPSDTGPAASNIPREAIIVDDTHSDHFTYSGWETQVLQSVMDDKLHYNNTMHRTKVPGSSVTFKFTGTAVWYITNLHPDNGLVNIALDGVSNRIVNTGSDLRLAQRIVWSELNLTYGEHTVILTHKDRIKKSVTVDYFAYLLGSEPPHKLEPSSLTGAITGGVVGGVALIAICVAGWILVQRRRAARLRSDINLHVFNRPSQQVSVPPAWGYVTTPYVSGPNGNYGALPAHDHEHRPRKVQPIRLTPPPPNVVASSGSTISSSEDMESHGDKLESRDRETDVNPLPYVRR</sequence>
<gene>
    <name evidence="4" type="ORF">RDB_LOCUS7366</name>
</gene>
<feature type="transmembrane region" description="Helical" evidence="2">
    <location>
        <begin position="322"/>
        <end position="347"/>
    </location>
</feature>
<dbReference type="AlphaFoldDB" id="A0A8H3A104"/>
<evidence type="ECO:0008006" key="6">
    <source>
        <dbReference type="Google" id="ProtNLM"/>
    </source>
</evidence>
<evidence type="ECO:0000313" key="5">
    <source>
        <dbReference type="Proteomes" id="UP000663843"/>
    </source>
</evidence>